<sequence>MSEPVSYRHPENGIQNASGRRPGIDRRQMRPVCKKACHQQKFGWADVPSIANRHPGGIAVIWPHT</sequence>
<dbReference type="AlphaFoldDB" id="A0A1X7LLX0"/>
<organism evidence="2 3">
    <name type="scientific">Paraburkholderia susongensis</name>
    <dbReference type="NCBI Taxonomy" id="1515439"/>
    <lineage>
        <taxon>Bacteria</taxon>
        <taxon>Pseudomonadati</taxon>
        <taxon>Pseudomonadota</taxon>
        <taxon>Betaproteobacteria</taxon>
        <taxon>Burkholderiales</taxon>
        <taxon>Burkholderiaceae</taxon>
        <taxon>Paraburkholderia</taxon>
    </lineage>
</organism>
<keyword evidence="3" id="KW-1185">Reference proteome</keyword>
<gene>
    <name evidence="2" type="ORF">SAMN06265784_10724</name>
</gene>
<feature type="region of interest" description="Disordered" evidence="1">
    <location>
        <begin position="1"/>
        <end position="26"/>
    </location>
</feature>
<protein>
    <submittedName>
        <fullName evidence="2">Uncharacterized protein</fullName>
    </submittedName>
</protein>
<evidence type="ECO:0000256" key="1">
    <source>
        <dbReference type="SAM" id="MobiDB-lite"/>
    </source>
</evidence>
<evidence type="ECO:0000313" key="2">
    <source>
        <dbReference type="EMBL" id="SMG54888.1"/>
    </source>
</evidence>
<proteinExistence type="predicted"/>
<name>A0A1X7LLX0_9BURK</name>
<dbReference type="EMBL" id="FXAT01000007">
    <property type="protein sequence ID" value="SMG54888.1"/>
    <property type="molecule type" value="Genomic_DNA"/>
</dbReference>
<evidence type="ECO:0000313" key="3">
    <source>
        <dbReference type="Proteomes" id="UP000193228"/>
    </source>
</evidence>
<accession>A0A1X7LLX0</accession>
<dbReference type="Proteomes" id="UP000193228">
    <property type="component" value="Unassembled WGS sequence"/>
</dbReference>
<feature type="compositionally biased region" description="Basic and acidic residues" evidence="1">
    <location>
        <begin position="1"/>
        <end position="11"/>
    </location>
</feature>
<reference evidence="3" key="1">
    <citation type="submission" date="2017-04" db="EMBL/GenBank/DDBJ databases">
        <authorList>
            <person name="Varghese N."/>
            <person name="Submissions S."/>
        </authorList>
    </citation>
    <scope>NUCLEOTIDE SEQUENCE [LARGE SCALE GENOMIC DNA]</scope>
    <source>
        <strain evidence="3">LMG 29540</strain>
    </source>
</reference>
<dbReference type="RefSeq" id="WP_167387542.1">
    <property type="nucleotide sequence ID" value="NZ_FXAT01000007.1"/>
</dbReference>